<feature type="compositionally biased region" description="Polar residues" evidence="1">
    <location>
        <begin position="156"/>
        <end position="178"/>
    </location>
</feature>
<evidence type="ECO:0000313" key="3">
    <source>
        <dbReference type="Proteomes" id="UP000521872"/>
    </source>
</evidence>
<feature type="compositionally biased region" description="Polar residues" evidence="1">
    <location>
        <begin position="537"/>
        <end position="560"/>
    </location>
</feature>
<protein>
    <submittedName>
        <fullName evidence="2">Uncharacterized protein</fullName>
    </submittedName>
</protein>
<gene>
    <name evidence="2" type="ORF">D9613_002258</name>
</gene>
<feature type="compositionally biased region" description="Low complexity" evidence="1">
    <location>
        <begin position="853"/>
        <end position="876"/>
    </location>
</feature>
<keyword evidence="3" id="KW-1185">Reference proteome</keyword>
<feature type="compositionally biased region" description="Basic and acidic residues" evidence="1">
    <location>
        <begin position="16"/>
        <end position="32"/>
    </location>
</feature>
<comment type="caution">
    <text evidence="2">The sequence shown here is derived from an EMBL/GenBank/DDBJ whole genome shotgun (WGS) entry which is preliminary data.</text>
</comment>
<evidence type="ECO:0000256" key="1">
    <source>
        <dbReference type="SAM" id="MobiDB-lite"/>
    </source>
</evidence>
<feature type="compositionally biased region" description="Polar residues" evidence="1">
    <location>
        <begin position="1302"/>
        <end position="1328"/>
    </location>
</feature>
<feature type="compositionally biased region" description="Acidic residues" evidence="1">
    <location>
        <begin position="785"/>
        <end position="802"/>
    </location>
</feature>
<feature type="compositionally biased region" description="Polar residues" evidence="1">
    <location>
        <begin position="261"/>
        <end position="271"/>
    </location>
</feature>
<sequence length="1347" mass="142174">MPLLGGLFSRKNKSSSKRDEPTESIHSTEHDSVLSSPTTSSHIPVYGNPIPTHNNARTFLHPDSASGTSLKQAHSSPLPPIPQQHNGSKLRLAFGRKKSAVADTTAGGSDLKDFNTAPRPAPISRKSTDVEASELRRLRPPPSRSAIFAAYGDPNSALSTRSLPNDPSASASDLQVPQTPNPLPKRPSLFPWARQTSSPAPSSPSSTIEPHSTTNLTSGSPTKADAANSFNLKSFRHIRPPSPTNASNVSLTPPVPRPRGQSVNSDSSQRISVAAFREAQARRSLAGSPSPSFRSPSPAPGLPNKTRAISPDNVRERPGPRPSPSSPTVASAINRQRRSSVALAYTSESESSSESSSEDEDDAAIHNPRKSLSYDRPGRTANARAKSEIGHGQLRDVSRVNDLPPQNFGHSSSPVTTPGVAPKMSDLPPRSQSSLGHYSGGVRQRASVSTSAALPSAAAKRASVLIASDPKSSNYPTQDSIPSLPSRNTSQPPLPGRPANGYTVSQKSSKAQSSTESDSEDDAPLASLVAPRRPGSAMSSYSNLHSRSSGNVATRSNTGQPKPLIDINELTGPKRSYTVPEKDSAGFTEGPTLLSLQNKPTYSSSPLVESPQSTPLDGPSSDHFPLTRREPPVKFISPPGSPAKELQQFISSNDVSPLGQSSNGTPSPSVTAEQRRDPITERLTKVVKKNISATASVGKPHRNGAADSKAESIGGTSASSLEDTSRPSQPMHHSFPTSQPSRQVDAPVVGNARKQEPSPVDPELAQLLGTAGIKFITRDGNSSEDSTDTSESEEDEEDEEETLGPKNPSKDRIVPIPVKQMSPPPAFSVTSRPPLSKSGNRQSSTSPVRSEASPVVSTSPRPRSTTLNNSTFSNTSAPRKSFTAESIMAPTPRASNPAAPMLASSSKDDVVIDQSPNSRSPYGQRQRSSTMLTGVPLSSQMARPNTTLQKPFAVRRNSPASSTGDSSSGRTPYTPLDGSDIVDQKDTQPQGRPAKRHEKRRSVSFGDDLGDLKPPTRSHFRETSRGESGSEAGDISNEEDREHRRRERRRTEAKASIELGNVINGRGPVVEDDDDDLPINQTMNARMSTLNPMMAMGNPMAMQMGFGASPSPGWGPGLNQPMLSPAQFMIPPPADPSFLAAHQHAMQIAKQAYQMAVAQQAMAAAADEWERGSAVGGFGGGSVYGGGGGSVYGGSTYGGGGSSASMMNANYGMMNMMQGQGWPSTASVYGGTRSMYGATLSPGDGMISSSRSEYGGGGGRGGNANWSSSRSSYGEMTGPSPRRMLNQGRESGYFPPVPAMPPSQSAGSKSLMNDGAFNSRSRTTSQPATPGRSRKVPPPSSWKNAGP</sequence>
<feature type="compositionally biased region" description="Polar residues" evidence="1">
    <location>
        <begin position="33"/>
        <end position="42"/>
    </location>
</feature>
<organism evidence="2 3">
    <name type="scientific">Agrocybe pediades</name>
    <dbReference type="NCBI Taxonomy" id="84607"/>
    <lineage>
        <taxon>Eukaryota</taxon>
        <taxon>Fungi</taxon>
        <taxon>Dikarya</taxon>
        <taxon>Basidiomycota</taxon>
        <taxon>Agaricomycotina</taxon>
        <taxon>Agaricomycetes</taxon>
        <taxon>Agaricomycetidae</taxon>
        <taxon>Agaricales</taxon>
        <taxon>Agaricineae</taxon>
        <taxon>Strophariaceae</taxon>
        <taxon>Agrocybe</taxon>
    </lineage>
</organism>
<feature type="compositionally biased region" description="Polar residues" evidence="1">
    <location>
        <begin position="207"/>
        <end position="221"/>
    </location>
</feature>
<feature type="region of interest" description="Disordered" evidence="1">
    <location>
        <begin position="1"/>
        <end position="1053"/>
    </location>
</feature>
<feature type="compositionally biased region" description="Polar residues" evidence="1">
    <location>
        <begin position="65"/>
        <end position="75"/>
    </location>
</feature>
<reference evidence="2 3" key="1">
    <citation type="submission" date="2019-12" db="EMBL/GenBank/DDBJ databases">
        <authorList>
            <person name="Floudas D."/>
            <person name="Bentzer J."/>
            <person name="Ahren D."/>
            <person name="Johansson T."/>
            <person name="Persson P."/>
            <person name="Tunlid A."/>
        </authorList>
    </citation>
    <scope>NUCLEOTIDE SEQUENCE [LARGE SCALE GENOMIC DNA]</scope>
    <source>
        <strain evidence="2 3">CBS 102.39</strain>
    </source>
</reference>
<feature type="compositionally biased region" description="Polar residues" evidence="1">
    <location>
        <begin position="828"/>
        <end position="848"/>
    </location>
</feature>
<accession>A0A8H4R7U8</accession>
<feature type="compositionally biased region" description="Basic and acidic residues" evidence="1">
    <location>
        <begin position="673"/>
        <end position="684"/>
    </location>
</feature>
<feature type="compositionally biased region" description="Polar residues" evidence="1">
    <location>
        <begin position="502"/>
        <end position="516"/>
    </location>
</feature>
<dbReference type="Proteomes" id="UP000521872">
    <property type="component" value="Unassembled WGS sequence"/>
</dbReference>
<feature type="compositionally biased region" description="Polar residues" evidence="1">
    <location>
        <begin position="594"/>
        <end position="615"/>
    </location>
</feature>
<feature type="compositionally biased region" description="Low complexity" evidence="1">
    <location>
        <begin position="1263"/>
        <end position="1274"/>
    </location>
</feature>
<feature type="region of interest" description="Disordered" evidence="1">
    <location>
        <begin position="1242"/>
        <end position="1347"/>
    </location>
</feature>
<feature type="compositionally biased region" description="Polar residues" evidence="1">
    <location>
        <begin position="714"/>
        <end position="728"/>
    </location>
</feature>
<feature type="compositionally biased region" description="Basic and acidic residues" evidence="1">
    <location>
        <begin position="385"/>
        <end position="399"/>
    </location>
</feature>
<feature type="compositionally biased region" description="Low complexity" evidence="1">
    <location>
        <begin position="197"/>
        <end position="206"/>
    </location>
</feature>
<dbReference type="EMBL" id="JAACJL010000001">
    <property type="protein sequence ID" value="KAF4623973.1"/>
    <property type="molecule type" value="Genomic_DNA"/>
</dbReference>
<feature type="compositionally biased region" description="Polar residues" evidence="1">
    <location>
        <begin position="648"/>
        <end position="672"/>
    </location>
</feature>
<feature type="compositionally biased region" description="Polar residues" evidence="1">
    <location>
        <begin position="470"/>
        <end position="491"/>
    </location>
</feature>
<proteinExistence type="predicted"/>
<feature type="compositionally biased region" description="Polar residues" evidence="1">
    <location>
        <begin position="914"/>
        <end position="949"/>
    </location>
</feature>
<feature type="compositionally biased region" description="Basic and acidic residues" evidence="1">
    <location>
        <begin position="126"/>
        <end position="137"/>
    </location>
</feature>
<feature type="compositionally biased region" description="Low complexity" evidence="1">
    <location>
        <begin position="446"/>
        <end position="463"/>
    </location>
</feature>
<feature type="compositionally biased region" description="Basic residues" evidence="1">
    <location>
        <begin position="993"/>
        <end position="1002"/>
    </location>
</feature>
<feature type="compositionally biased region" description="Low complexity" evidence="1">
    <location>
        <begin position="958"/>
        <end position="968"/>
    </location>
</feature>
<evidence type="ECO:0000313" key="2">
    <source>
        <dbReference type="EMBL" id="KAF4623973.1"/>
    </source>
</evidence>
<name>A0A8H4R7U8_9AGAR</name>